<organism evidence="1">
    <name type="scientific">freshwater metagenome</name>
    <dbReference type="NCBI Taxonomy" id="449393"/>
    <lineage>
        <taxon>unclassified sequences</taxon>
        <taxon>metagenomes</taxon>
        <taxon>ecological metagenomes</taxon>
    </lineage>
</organism>
<protein>
    <submittedName>
        <fullName evidence="1">Unannotated protein</fullName>
    </submittedName>
</protein>
<dbReference type="EMBL" id="CAEZTO010000027">
    <property type="protein sequence ID" value="CAB4576898.1"/>
    <property type="molecule type" value="Genomic_DNA"/>
</dbReference>
<proteinExistence type="predicted"/>
<reference evidence="1" key="1">
    <citation type="submission" date="2020-05" db="EMBL/GenBank/DDBJ databases">
        <authorList>
            <person name="Chiriac C."/>
            <person name="Salcher M."/>
            <person name="Ghai R."/>
            <person name="Kavagutti S V."/>
        </authorList>
    </citation>
    <scope>NUCLEOTIDE SEQUENCE</scope>
</reference>
<name>A0A6J6EVT2_9ZZZZ</name>
<sequence>MKPAKTKINPKTTGLAIATTVPAKPASAVQRQLRGALKALLVFKSR</sequence>
<accession>A0A6J6EVT2</accession>
<dbReference type="AlphaFoldDB" id="A0A6J6EVT2"/>
<gene>
    <name evidence="1" type="ORF">UFOPK1693_01069</name>
</gene>
<evidence type="ECO:0000313" key="1">
    <source>
        <dbReference type="EMBL" id="CAB4576898.1"/>
    </source>
</evidence>